<dbReference type="EMBL" id="AP014629">
    <property type="protein sequence ID" value="BAP28936.1"/>
    <property type="molecule type" value="Genomic_DNA"/>
</dbReference>
<dbReference type="GeneID" id="23681487"/>
<evidence type="ECO:0000313" key="2">
    <source>
        <dbReference type="Proteomes" id="UP000202039"/>
    </source>
</evidence>
<dbReference type="KEGG" id="vg:23681487"/>
<evidence type="ECO:0000313" key="1">
    <source>
        <dbReference type="EMBL" id="BAP28936.1"/>
    </source>
</evidence>
<sequence>MNMREEFEKWLTNCLGPFVDMSRDVDDGVYEWQDVRLAWLAWKAAQPEWIERAEHTPVDSKWYVVSTYYGYYIQCWSDGQGWLGDDVSIADGDVTHLIPLPTPPEA</sequence>
<dbReference type="Pfam" id="PF26207">
    <property type="entry name" value="Phage_phiTE_015"/>
    <property type="match status" value="1"/>
</dbReference>
<accession>A0A077K9X7</accession>
<dbReference type="RefSeq" id="YP_009126668.1">
    <property type="nucleotide sequence ID" value="NC_026611.1"/>
</dbReference>
<protein>
    <submittedName>
        <fullName evidence="1">Uncharacterized protein</fullName>
    </submittedName>
</protein>
<dbReference type="InterPro" id="IPR058601">
    <property type="entry name" value="Phage_phiTE_015-like"/>
</dbReference>
<reference evidence="1 2" key="1">
    <citation type="journal article" date="2015" name="Arch. Virol.">
        <title>Full-genome sequence of a novel myovirus, GF-2, infecting Edwardsiella tarda: comparison with other Edwardsiella myoviral genomes.</title>
        <authorList>
            <person name="Yasuike M."/>
            <person name="Nishiki I."/>
            <person name="Iwasaki Y."/>
            <person name="Nakamura Y."/>
            <person name="Fujiwara A."/>
            <person name="Sugaya E."/>
            <person name="Kawato Y."/>
            <person name="Nagai S."/>
            <person name="Kobayashi T."/>
            <person name="Ototake M."/>
            <person name="Nakai T."/>
        </authorList>
    </citation>
    <scope>NUCLEOTIDE SEQUENCE [LARGE SCALE GENOMIC DNA]</scope>
</reference>
<name>A0A077K9X7_9CAUD</name>
<dbReference type="Proteomes" id="UP000202039">
    <property type="component" value="Segment"/>
</dbReference>
<organism evidence="1 2">
    <name type="scientific">Edwardsiella phage GF-2</name>
    <dbReference type="NCBI Taxonomy" id="1537091"/>
    <lineage>
        <taxon>Viruses</taxon>
        <taxon>Duplodnaviria</taxon>
        <taxon>Heunggongvirae</taxon>
        <taxon>Uroviricota</taxon>
        <taxon>Caudoviricetes</taxon>
        <taxon>Gofduovirus</taxon>
        <taxon>Gofduovirus GF2</taxon>
    </lineage>
</organism>
<proteinExistence type="predicted"/>
<keyword evidence="2" id="KW-1185">Reference proteome</keyword>